<comment type="caution">
    <text evidence="2">The sequence shown here is derived from an EMBL/GenBank/DDBJ whole genome shotgun (WGS) entry which is preliminary data.</text>
</comment>
<reference evidence="2 3" key="1">
    <citation type="submission" date="2024-01" db="EMBL/GenBank/DDBJ databases">
        <title>The genomes of 5 underutilized Papilionoideae crops provide insights into root nodulation and disease resistanc.</title>
        <authorList>
            <person name="Jiang F."/>
        </authorList>
    </citation>
    <scope>NUCLEOTIDE SEQUENCE [LARGE SCALE GENOMIC DNA]</scope>
    <source>
        <strain evidence="2">LVBAO_FW01</strain>
        <tissue evidence="2">Leaves</tissue>
    </source>
</reference>
<organism evidence="2 3">
    <name type="scientific">Canavalia gladiata</name>
    <name type="common">Sword bean</name>
    <name type="synonym">Dolichos gladiatus</name>
    <dbReference type="NCBI Taxonomy" id="3824"/>
    <lineage>
        <taxon>Eukaryota</taxon>
        <taxon>Viridiplantae</taxon>
        <taxon>Streptophyta</taxon>
        <taxon>Embryophyta</taxon>
        <taxon>Tracheophyta</taxon>
        <taxon>Spermatophyta</taxon>
        <taxon>Magnoliopsida</taxon>
        <taxon>eudicotyledons</taxon>
        <taxon>Gunneridae</taxon>
        <taxon>Pentapetalae</taxon>
        <taxon>rosids</taxon>
        <taxon>fabids</taxon>
        <taxon>Fabales</taxon>
        <taxon>Fabaceae</taxon>
        <taxon>Papilionoideae</taxon>
        <taxon>50 kb inversion clade</taxon>
        <taxon>NPAAA clade</taxon>
        <taxon>indigoferoid/millettioid clade</taxon>
        <taxon>Phaseoleae</taxon>
        <taxon>Canavalia</taxon>
    </lineage>
</organism>
<sequence>MSPYWLIFGKSCHLPVEIEHRAYWAVRACQFGFDALFTLLDLPSLQTFFGGVDLAVGPSFGGTKEGTSSQSQAAFFTLSPFHPPMVTPPTPMHGFMQCYDILHNYSGQGFDLNADLSTAFHNKAQMEHSGEDVEDIPRRQTRWTTKDKGGGL</sequence>
<keyword evidence="3" id="KW-1185">Reference proteome</keyword>
<proteinExistence type="predicted"/>
<name>A0AAN9KFI6_CANGL</name>
<evidence type="ECO:0000313" key="3">
    <source>
        <dbReference type="Proteomes" id="UP001367508"/>
    </source>
</evidence>
<dbReference type="Proteomes" id="UP001367508">
    <property type="component" value="Unassembled WGS sequence"/>
</dbReference>
<evidence type="ECO:0000256" key="1">
    <source>
        <dbReference type="SAM" id="MobiDB-lite"/>
    </source>
</evidence>
<gene>
    <name evidence="2" type="ORF">VNO77_34806</name>
</gene>
<dbReference type="AlphaFoldDB" id="A0AAN9KFI6"/>
<evidence type="ECO:0000313" key="2">
    <source>
        <dbReference type="EMBL" id="KAK7316094.1"/>
    </source>
</evidence>
<dbReference type="EMBL" id="JAYMYQ010000008">
    <property type="protein sequence ID" value="KAK7316094.1"/>
    <property type="molecule type" value="Genomic_DNA"/>
</dbReference>
<accession>A0AAN9KFI6</accession>
<feature type="region of interest" description="Disordered" evidence="1">
    <location>
        <begin position="127"/>
        <end position="152"/>
    </location>
</feature>
<protein>
    <submittedName>
        <fullName evidence="2">Uncharacterized protein</fullName>
    </submittedName>
</protein>